<protein>
    <recommendedName>
        <fullName evidence="4">Succinate dehydrogenase cytochrome b556 subunit</fullName>
    </recommendedName>
</protein>
<feature type="transmembrane region" description="Helical" evidence="13">
    <location>
        <begin position="109"/>
        <end position="131"/>
    </location>
</feature>
<dbReference type="NCBIfam" id="TIGR02970">
    <property type="entry name" value="succ_dehyd_cytB"/>
    <property type="match status" value="1"/>
</dbReference>
<evidence type="ECO:0000256" key="11">
    <source>
        <dbReference type="ARBA" id="ARBA00025912"/>
    </source>
</evidence>
<accession>A0A2P7SHS9</accession>
<evidence type="ECO:0000256" key="1">
    <source>
        <dbReference type="ARBA" id="ARBA00004050"/>
    </source>
</evidence>
<evidence type="ECO:0000256" key="9">
    <source>
        <dbReference type="ARBA" id="ARBA00023004"/>
    </source>
</evidence>
<dbReference type="SUPFAM" id="SSF81343">
    <property type="entry name" value="Fumarate reductase respiratory complex transmembrane subunits"/>
    <property type="match status" value="1"/>
</dbReference>
<keyword evidence="9 12" id="KW-0408">Iron</keyword>
<keyword evidence="15" id="KW-1185">Reference proteome</keyword>
<dbReference type="OrthoDB" id="9799441at2"/>
<dbReference type="GO" id="GO:0009055">
    <property type="term" value="F:electron transfer activity"/>
    <property type="evidence" value="ECO:0007669"/>
    <property type="project" value="InterPro"/>
</dbReference>
<dbReference type="Gene3D" id="1.20.1300.10">
    <property type="entry name" value="Fumarate reductase/succinate dehydrogenase, transmembrane subunit"/>
    <property type="match status" value="1"/>
</dbReference>
<evidence type="ECO:0000256" key="4">
    <source>
        <dbReference type="ARBA" id="ARBA00020076"/>
    </source>
</evidence>
<evidence type="ECO:0000256" key="5">
    <source>
        <dbReference type="ARBA" id="ARBA00022617"/>
    </source>
</evidence>
<evidence type="ECO:0000256" key="2">
    <source>
        <dbReference type="ARBA" id="ARBA00004141"/>
    </source>
</evidence>
<evidence type="ECO:0000256" key="7">
    <source>
        <dbReference type="ARBA" id="ARBA00022723"/>
    </source>
</evidence>
<evidence type="ECO:0000256" key="8">
    <source>
        <dbReference type="ARBA" id="ARBA00022989"/>
    </source>
</evidence>
<reference evidence="14 15" key="1">
    <citation type="submission" date="2018-03" db="EMBL/GenBank/DDBJ databases">
        <title>The draft genome of Mesorhizobium soli JCM 19897.</title>
        <authorList>
            <person name="Li L."/>
            <person name="Liu L."/>
            <person name="Liang L."/>
            <person name="Wang T."/>
            <person name="Zhang X."/>
        </authorList>
    </citation>
    <scope>NUCLEOTIDE SEQUENCE [LARGE SCALE GENOMIC DNA]</scope>
    <source>
        <strain evidence="14 15">JCM 19897</strain>
    </source>
</reference>
<dbReference type="GO" id="GO:0046872">
    <property type="term" value="F:metal ion binding"/>
    <property type="evidence" value="ECO:0007669"/>
    <property type="project" value="UniProtKB-KW"/>
</dbReference>
<evidence type="ECO:0000313" key="15">
    <source>
        <dbReference type="Proteomes" id="UP000240653"/>
    </source>
</evidence>
<gene>
    <name evidence="14" type="primary">sdhC</name>
    <name evidence="14" type="ORF">C7I85_06850</name>
</gene>
<evidence type="ECO:0000256" key="6">
    <source>
        <dbReference type="ARBA" id="ARBA00022692"/>
    </source>
</evidence>
<evidence type="ECO:0000313" key="14">
    <source>
        <dbReference type="EMBL" id="PSJ62044.1"/>
    </source>
</evidence>
<dbReference type="Pfam" id="PF01127">
    <property type="entry name" value="Sdh_cyt"/>
    <property type="match status" value="1"/>
</dbReference>
<dbReference type="InterPro" id="IPR018495">
    <property type="entry name" value="Succ_DH_cyt_bsu_CS"/>
</dbReference>
<dbReference type="AlphaFoldDB" id="A0A2P7SHS9"/>
<keyword evidence="7 12" id="KW-0479">Metal-binding</keyword>
<dbReference type="PANTHER" id="PTHR10978:SF5">
    <property type="entry name" value="SUCCINATE DEHYDROGENASE CYTOCHROME B560 SUBUNIT, MITOCHONDRIAL"/>
    <property type="match status" value="1"/>
</dbReference>
<dbReference type="PIRSF" id="PIRSF000178">
    <property type="entry name" value="SDH_cyt_b560"/>
    <property type="match status" value="1"/>
</dbReference>
<dbReference type="GO" id="GO:0006099">
    <property type="term" value="P:tricarboxylic acid cycle"/>
    <property type="evidence" value="ECO:0007669"/>
    <property type="project" value="InterPro"/>
</dbReference>
<evidence type="ECO:0000256" key="12">
    <source>
        <dbReference type="PIRSR" id="PIRSR000178-1"/>
    </source>
</evidence>
<feature type="transmembrane region" description="Helical" evidence="13">
    <location>
        <begin position="69"/>
        <end position="88"/>
    </location>
</feature>
<comment type="similarity">
    <text evidence="3">Belongs to the cytochrome b560 family.</text>
</comment>
<dbReference type="EMBL" id="PXYL01000003">
    <property type="protein sequence ID" value="PSJ62044.1"/>
    <property type="molecule type" value="Genomic_DNA"/>
</dbReference>
<feature type="transmembrane region" description="Helical" evidence="13">
    <location>
        <begin position="29"/>
        <end position="49"/>
    </location>
</feature>
<comment type="subcellular location">
    <subcellularLocation>
        <location evidence="2">Membrane</location>
        <topology evidence="2">Multi-pass membrane protein</topology>
    </subcellularLocation>
</comment>
<dbReference type="RefSeq" id="WP_106723222.1">
    <property type="nucleotide sequence ID" value="NZ_PXYL01000003.1"/>
</dbReference>
<keyword evidence="6 13" id="KW-0812">Transmembrane</keyword>
<dbReference type="InterPro" id="IPR034804">
    <property type="entry name" value="SQR/QFR_C/D"/>
</dbReference>
<dbReference type="PROSITE" id="PS01000">
    <property type="entry name" value="SDH_CYT_1"/>
    <property type="match status" value="1"/>
</dbReference>
<keyword evidence="5 12" id="KW-0349">Heme</keyword>
<feature type="binding site" description="axial binding residue" evidence="12">
    <location>
        <position position="85"/>
    </location>
    <ligand>
        <name>heme</name>
        <dbReference type="ChEBI" id="CHEBI:30413"/>
        <note>ligand shared with second transmembrane subunit</note>
    </ligand>
    <ligandPart>
        <name>Fe</name>
        <dbReference type="ChEBI" id="CHEBI:18248"/>
    </ligandPart>
</feature>
<name>A0A2P7SHS9_9HYPH</name>
<evidence type="ECO:0000256" key="13">
    <source>
        <dbReference type="SAM" id="Phobius"/>
    </source>
</evidence>
<dbReference type="PANTHER" id="PTHR10978">
    <property type="entry name" value="SUCCINATE DEHYDROGENASE CYTOCHROME B560 SUBUNIT"/>
    <property type="match status" value="1"/>
</dbReference>
<dbReference type="InterPro" id="IPR000701">
    <property type="entry name" value="SuccDH_FuR_B_TM-su"/>
</dbReference>
<evidence type="ECO:0000256" key="10">
    <source>
        <dbReference type="ARBA" id="ARBA00023136"/>
    </source>
</evidence>
<dbReference type="CDD" id="cd03499">
    <property type="entry name" value="SQR_TypeC_SdhC"/>
    <property type="match status" value="1"/>
</dbReference>
<dbReference type="GO" id="GO:0016020">
    <property type="term" value="C:membrane"/>
    <property type="evidence" value="ECO:0007669"/>
    <property type="project" value="UniProtKB-SubCell"/>
</dbReference>
<dbReference type="PROSITE" id="PS01001">
    <property type="entry name" value="SDH_CYT_2"/>
    <property type="match status" value="1"/>
</dbReference>
<dbReference type="Proteomes" id="UP000240653">
    <property type="component" value="Unassembled WGS sequence"/>
</dbReference>
<organism evidence="14 15">
    <name type="scientific">Pseudaminobacter soli</name>
    <name type="common">ex Li et al. 2025</name>
    <dbReference type="NCBI Taxonomy" id="1295366"/>
    <lineage>
        <taxon>Bacteria</taxon>
        <taxon>Pseudomonadati</taxon>
        <taxon>Pseudomonadota</taxon>
        <taxon>Alphaproteobacteria</taxon>
        <taxon>Hyphomicrobiales</taxon>
        <taxon>Phyllobacteriaceae</taxon>
        <taxon>Pseudaminobacter</taxon>
    </lineage>
</organism>
<comment type="caution">
    <text evidence="14">The sequence shown here is derived from an EMBL/GenBank/DDBJ whole genome shotgun (WGS) entry which is preliminary data.</text>
</comment>
<sequence length="134" mass="14820">MSKIPATQARPLSPHLTIYKPPITMTTSILHRITGGALYFGTLLVAWWLIAAATTESHFNFVNWIFGSWIGRLVLFGYTWALMLHMLGGIRHLIWDTGAGLEKHTASKIAWATVVGSVVLTLAIWIVGYMVRGA</sequence>
<comment type="cofactor">
    <cofactor evidence="12">
        <name>heme</name>
        <dbReference type="ChEBI" id="CHEBI:30413"/>
    </cofactor>
    <text evidence="12">The heme is bound between the two transmembrane subunits.</text>
</comment>
<evidence type="ECO:0000256" key="3">
    <source>
        <dbReference type="ARBA" id="ARBA00007244"/>
    </source>
</evidence>
<dbReference type="InterPro" id="IPR014314">
    <property type="entry name" value="Succ_DH_cytb556"/>
</dbReference>
<keyword evidence="10 13" id="KW-0472">Membrane</keyword>
<keyword evidence="8 13" id="KW-1133">Transmembrane helix</keyword>
<comment type="subunit">
    <text evidence="11">Part of an enzyme complex containing four subunits: a flavoprotein, an iron-sulfur protein, plus two membrane-anchoring proteins, SdhC and SdhD. The complex can form homotrimers.</text>
</comment>
<comment type="function">
    <text evidence="1">Membrane-anchoring subunit of succinate dehydrogenase (SDH).</text>
</comment>
<proteinExistence type="inferred from homology"/>